<feature type="transmembrane region" description="Helical" evidence="8">
    <location>
        <begin position="91"/>
        <end position="112"/>
    </location>
</feature>
<evidence type="ECO:0000256" key="8">
    <source>
        <dbReference type="SAM" id="Phobius"/>
    </source>
</evidence>
<dbReference type="SUPFAM" id="SSF81338">
    <property type="entry name" value="Aquaporin-like"/>
    <property type="match status" value="1"/>
</dbReference>
<dbReference type="PROSITE" id="PS00221">
    <property type="entry name" value="MIP"/>
    <property type="match status" value="1"/>
</dbReference>
<dbReference type="EMBL" id="CAFBMO010000007">
    <property type="protein sequence ID" value="CAB4897481.1"/>
    <property type="molecule type" value="Genomic_DNA"/>
</dbReference>
<organism evidence="10">
    <name type="scientific">freshwater metagenome</name>
    <dbReference type="NCBI Taxonomy" id="449393"/>
    <lineage>
        <taxon>unclassified sequences</taxon>
        <taxon>metagenomes</taxon>
        <taxon>ecological metagenomes</taxon>
    </lineage>
</organism>
<dbReference type="Gene3D" id="1.20.1080.10">
    <property type="entry name" value="Glycerol uptake facilitator protein"/>
    <property type="match status" value="1"/>
</dbReference>
<gene>
    <name evidence="9" type="ORF">UFOPK1908_00295</name>
    <name evidence="10" type="ORF">UFOPK3576_00274</name>
</gene>
<keyword evidence="5 8" id="KW-0812">Transmembrane</keyword>
<keyword evidence="7 8" id="KW-0472">Membrane</keyword>
<dbReference type="GO" id="GO:0015250">
    <property type="term" value="F:water channel activity"/>
    <property type="evidence" value="ECO:0007669"/>
    <property type="project" value="TreeGrafter"/>
</dbReference>
<dbReference type="PRINTS" id="PR00783">
    <property type="entry name" value="MINTRINSICP"/>
</dbReference>
<evidence type="ECO:0000313" key="9">
    <source>
        <dbReference type="EMBL" id="CAB4614806.1"/>
    </source>
</evidence>
<dbReference type="GO" id="GO:0005886">
    <property type="term" value="C:plasma membrane"/>
    <property type="evidence" value="ECO:0007669"/>
    <property type="project" value="UniProtKB-SubCell"/>
</dbReference>
<dbReference type="EMBL" id="CAEZVB010000006">
    <property type="protein sequence ID" value="CAB4614806.1"/>
    <property type="molecule type" value="Genomic_DNA"/>
</dbReference>
<evidence type="ECO:0000256" key="1">
    <source>
        <dbReference type="ARBA" id="ARBA00004651"/>
    </source>
</evidence>
<keyword evidence="4" id="KW-1003">Cell membrane</keyword>
<feature type="transmembrane region" description="Helical" evidence="8">
    <location>
        <begin position="210"/>
        <end position="228"/>
    </location>
</feature>
<accession>A0A6J7FPR7</accession>
<protein>
    <submittedName>
        <fullName evidence="10">Unannotated protein</fullName>
    </submittedName>
</protein>
<dbReference type="PANTHER" id="PTHR19139:SF199">
    <property type="entry name" value="MIP17260P"/>
    <property type="match status" value="1"/>
</dbReference>
<evidence type="ECO:0000313" key="10">
    <source>
        <dbReference type="EMBL" id="CAB4897481.1"/>
    </source>
</evidence>
<dbReference type="PANTHER" id="PTHR19139">
    <property type="entry name" value="AQUAPORIN TRANSPORTER"/>
    <property type="match status" value="1"/>
</dbReference>
<evidence type="ECO:0000256" key="4">
    <source>
        <dbReference type="ARBA" id="ARBA00022475"/>
    </source>
</evidence>
<comment type="subcellular location">
    <subcellularLocation>
        <location evidence="1">Cell membrane</location>
        <topology evidence="1">Multi-pass membrane protein</topology>
    </subcellularLocation>
</comment>
<evidence type="ECO:0000256" key="7">
    <source>
        <dbReference type="ARBA" id="ARBA00023136"/>
    </source>
</evidence>
<dbReference type="Pfam" id="PF00230">
    <property type="entry name" value="MIP"/>
    <property type="match status" value="1"/>
</dbReference>
<reference evidence="10" key="1">
    <citation type="submission" date="2020-05" db="EMBL/GenBank/DDBJ databases">
        <authorList>
            <person name="Chiriac C."/>
            <person name="Salcher M."/>
            <person name="Ghai R."/>
            <person name="Kavagutti S V."/>
        </authorList>
    </citation>
    <scope>NUCLEOTIDE SEQUENCE</scope>
</reference>
<dbReference type="InterPro" id="IPR000425">
    <property type="entry name" value="MIP"/>
</dbReference>
<feature type="transmembrane region" description="Helical" evidence="8">
    <location>
        <begin position="12"/>
        <end position="32"/>
    </location>
</feature>
<keyword evidence="6 8" id="KW-1133">Transmembrane helix</keyword>
<evidence type="ECO:0000256" key="6">
    <source>
        <dbReference type="ARBA" id="ARBA00022989"/>
    </source>
</evidence>
<dbReference type="AlphaFoldDB" id="A0A6J7FPR7"/>
<evidence type="ECO:0000256" key="2">
    <source>
        <dbReference type="ARBA" id="ARBA00006175"/>
    </source>
</evidence>
<name>A0A6J7FPR7_9ZZZZ</name>
<dbReference type="InterPro" id="IPR034294">
    <property type="entry name" value="Aquaporin_transptr"/>
</dbReference>
<feature type="transmembrane region" description="Helical" evidence="8">
    <location>
        <begin position="132"/>
        <end position="157"/>
    </location>
</feature>
<keyword evidence="3" id="KW-0813">Transport</keyword>
<evidence type="ECO:0000256" key="5">
    <source>
        <dbReference type="ARBA" id="ARBA00022692"/>
    </source>
</evidence>
<dbReference type="NCBIfam" id="TIGR00861">
    <property type="entry name" value="MIP"/>
    <property type="match status" value="1"/>
</dbReference>
<feature type="transmembrane region" description="Helical" evidence="8">
    <location>
        <begin position="44"/>
        <end position="63"/>
    </location>
</feature>
<proteinExistence type="inferred from homology"/>
<evidence type="ECO:0000256" key="3">
    <source>
        <dbReference type="ARBA" id="ARBA00022448"/>
    </source>
</evidence>
<dbReference type="InterPro" id="IPR023271">
    <property type="entry name" value="Aquaporin-like"/>
</dbReference>
<comment type="similarity">
    <text evidence="2">Belongs to the MIP/aquaporin (TC 1.A.8) family.</text>
</comment>
<feature type="transmembrane region" description="Helical" evidence="8">
    <location>
        <begin position="169"/>
        <end position="190"/>
    </location>
</feature>
<dbReference type="InterPro" id="IPR022357">
    <property type="entry name" value="MIP_CS"/>
</dbReference>
<sequence>MNQLTRKLIAEAVGTFLLVFLAVGAAVFGIAAKVGTDGNGPGNGVVGVALAFGLVLLGIAYAFGPVSGAHVNPAVTLGMLLGRRMPASEAVGYWIAQFIGAIAAGGVLKLFVSNYGVTDYTGALGTNGYDNGAINGTGAFVLEALLTAAFVLVILLVTERVAAPGFAGIAIGLTLTLVHLVGIPLTGTSVNPARSFGPALWQGGTAMSQVWLFILAPLVGSVIAVIVWKLTRTSDAEQESLVAGSERE</sequence>